<reference evidence="1" key="1">
    <citation type="submission" date="2021-06" db="EMBL/GenBank/DDBJ databases">
        <authorList>
            <person name="Kallberg Y."/>
            <person name="Tangrot J."/>
            <person name="Rosling A."/>
        </authorList>
    </citation>
    <scope>NUCLEOTIDE SEQUENCE</scope>
    <source>
        <strain evidence="1">MT106</strain>
    </source>
</reference>
<dbReference type="AlphaFoldDB" id="A0A9N9DDK9"/>
<keyword evidence="2" id="KW-1185">Reference proteome</keyword>
<comment type="caution">
    <text evidence="1">The sequence shown here is derived from an EMBL/GenBank/DDBJ whole genome shotgun (WGS) entry which is preliminary data.</text>
</comment>
<gene>
    <name evidence="1" type="ORF">AGERDE_LOCUS10589</name>
</gene>
<proteinExistence type="predicted"/>
<dbReference type="Proteomes" id="UP000789831">
    <property type="component" value="Unassembled WGS sequence"/>
</dbReference>
<accession>A0A9N9DDK9</accession>
<name>A0A9N9DDK9_9GLOM</name>
<dbReference type="EMBL" id="CAJVPL010003417">
    <property type="protein sequence ID" value="CAG8632374.1"/>
    <property type="molecule type" value="Genomic_DNA"/>
</dbReference>
<protein>
    <submittedName>
        <fullName evidence="1">6363_t:CDS:1</fullName>
    </submittedName>
</protein>
<sequence length="158" mass="16139">SLSNNLLKRLLNGDAHYNSELSARDTLNFPQEAEPLTKVNAQPIVTIGLTFGLTIATRIPYVAGRLDGTGTSTSALTVVPGGSFAAKGGATEPLSSPNSNRSTEYSVIGVVSVPVIVKVVVCPGTTGSGEIVTESSGGGVLDTGHGPNSVVLYKVDVE</sequence>
<evidence type="ECO:0000313" key="1">
    <source>
        <dbReference type="EMBL" id="CAG8632374.1"/>
    </source>
</evidence>
<evidence type="ECO:0000313" key="2">
    <source>
        <dbReference type="Proteomes" id="UP000789831"/>
    </source>
</evidence>
<feature type="non-terminal residue" evidence="1">
    <location>
        <position position="1"/>
    </location>
</feature>
<organism evidence="1 2">
    <name type="scientific">Ambispora gerdemannii</name>
    <dbReference type="NCBI Taxonomy" id="144530"/>
    <lineage>
        <taxon>Eukaryota</taxon>
        <taxon>Fungi</taxon>
        <taxon>Fungi incertae sedis</taxon>
        <taxon>Mucoromycota</taxon>
        <taxon>Glomeromycotina</taxon>
        <taxon>Glomeromycetes</taxon>
        <taxon>Archaeosporales</taxon>
        <taxon>Ambisporaceae</taxon>
        <taxon>Ambispora</taxon>
    </lineage>
</organism>